<sequence>MGRSSMNSIRSFVKKSKEEKDKQETFTAEKQVREEKDADTVSAKSPKAETEEESSLTKKGFKERLSFRSKKTPARKEMFKEPLEESPTEDWTIVSPTTPLSVMQINTLINEEILEDAYSNLCLLRNELKSEGTGAGSEGCQIELEKKRKDVQLLYASLQDKIKKIIMQSIHCAHEHLSIAAKIIDKEAEAEQENNVCLAGLQKWTDLWKEAILESAKKNIEELYSTTKRNQTCLAVHLANLGKMIVSDLKHVKNDLRQKYPESLSVCEAYADGYHQATSLHLEDIIQPVINPLSELALTSVKSGGAGASPDSSVLNAETNQYTFEYNELYAVLKWVTKDYVGEAVLGDPDLKPEVNPENMSSPLLDDDNLSKLKREYCDKFQMVDAYLAASKNISEDMEASVLGIYCKEMKHFLKRCCEGKMNRDALINVIVYQEIMH</sequence>
<keyword evidence="3" id="KW-1185">Reference proteome</keyword>
<dbReference type="AlphaFoldDB" id="A0A8X7WXU4"/>
<comment type="caution">
    <text evidence="2">The sequence shown here is derived from an EMBL/GenBank/DDBJ whole genome shotgun (WGS) entry which is preliminary data.</text>
</comment>
<feature type="compositionally biased region" description="Polar residues" evidence="1">
    <location>
        <begin position="1"/>
        <end position="10"/>
    </location>
</feature>
<protein>
    <submittedName>
        <fullName evidence="2">TNAP2 protein</fullName>
    </submittedName>
</protein>
<dbReference type="PANTHER" id="PTHR21292:SF7">
    <property type="entry name" value="EXOCYST COMPLEX COMPONENT 3-LIKE 2"/>
    <property type="match status" value="1"/>
</dbReference>
<feature type="non-terminal residue" evidence="2">
    <location>
        <position position="1"/>
    </location>
</feature>
<evidence type="ECO:0000313" key="2">
    <source>
        <dbReference type="EMBL" id="KAG2457838.1"/>
    </source>
</evidence>
<dbReference type="Proteomes" id="UP000886611">
    <property type="component" value="Unassembled WGS sequence"/>
</dbReference>
<dbReference type="InterPro" id="IPR010326">
    <property type="entry name" value="EXOC3/Sec6"/>
</dbReference>
<feature type="region of interest" description="Disordered" evidence="1">
    <location>
        <begin position="1"/>
        <end position="92"/>
    </location>
</feature>
<feature type="non-terminal residue" evidence="2">
    <location>
        <position position="438"/>
    </location>
</feature>
<feature type="compositionally biased region" description="Basic and acidic residues" evidence="1">
    <location>
        <begin position="30"/>
        <end position="39"/>
    </location>
</feature>
<dbReference type="Pfam" id="PF06046">
    <property type="entry name" value="Sec6"/>
    <property type="match status" value="1"/>
</dbReference>
<dbReference type="EMBL" id="JAATIS010008546">
    <property type="protein sequence ID" value="KAG2457838.1"/>
    <property type="molecule type" value="Genomic_DNA"/>
</dbReference>
<proteinExistence type="predicted"/>
<feature type="compositionally biased region" description="Basic and acidic residues" evidence="1">
    <location>
        <begin position="74"/>
        <end position="83"/>
    </location>
</feature>
<dbReference type="GO" id="GO:0000149">
    <property type="term" value="F:SNARE binding"/>
    <property type="evidence" value="ECO:0007669"/>
    <property type="project" value="TreeGrafter"/>
</dbReference>
<evidence type="ECO:0000256" key="1">
    <source>
        <dbReference type="SAM" id="MobiDB-lite"/>
    </source>
</evidence>
<gene>
    <name evidence="2" type="primary">Tnfaip2_1</name>
    <name evidence="2" type="ORF">GTO96_0011970</name>
</gene>
<accession>A0A8X7WXU4</accession>
<dbReference type="GO" id="GO:0000145">
    <property type="term" value="C:exocyst"/>
    <property type="evidence" value="ECO:0007669"/>
    <property type="project" value="InterPro"/>
</dbReference>
<evidence type="ECO:0000313" key="3">
    <source>
        <dbReference type="Proteomes" id="UP000886611"/>
    </source>
</evidence>
<name>A0A8X7WXU4_POLSE</name>
<dbReference type="PANTHER" id="PTHR21292">
    <property type="entry name" value="EXOCYST COMPLEX COMPONENT SEC6-RELATED"/>
    <property type="match status" value="1"/>
</dbReference>
<dbReference type="GO" id="GO:0006887">
    <property type="term" value="P:exocytosis"/>
    <property type="evidence" value="ECO:0007669"/>
    <property type="project" value="InterPro"/>
</dbReference>
<organism evidence="2 3">
    <name type="scientific">Polypterus senegalus</name>
    <name type="common">Senegal bichir</name>
    <dbReference type="NCBI Taxonomy" id="55291"/>
    <lineage>
        <taxon>Eukaryota</taxon>
        <taxon>Metazoa</taxon>
        <taxon>Chordata</taxon>
        <taxon>Craniata</taxon>
        <taxon>Vertebrata</taxon>
        <taxon>Euteleostomi</taxon>
        <taxon>Actinopterygii</taxon>
        <taxon>Polypteriformes</taxon>
        <taxon>Polypteridae</taxon>
        <taxon>Polypterus</taxon>
    </lineage>
</organism>
<feature type="compositionally biased region" description="Basic and acidic residues" evidence="1">
    <location>
        <begin position="15"/>
        <end position="24"/>
    </location>
</feature>
<reference evidence="2 3" key="1">
    <citation type="journal article" date="2021" name="Cell">
        <title>Tracing the genetic footprints of vertebrate landing in non-teleost ray-finned fishes.</title>
        <authorList>
            <person name="Bi X."/>
            <person name="Wang K."/>
            <person name="Yang L."/>
            <person name="Pan H."/>
            <person name="Jiang H."/>
            <person name="Wei Q."/>
            <person name="Fang M."/>
            <person name="Yu H."/>
            <person name="Zhu C."/>
            <person name="Cai Y."/>
            <person name="He Y."/>
            <person name="Gan X."/>
            <person name="Zeng H."/>
            <person name="Yu D."/>
            <person name="Zhu Y."/>
            <person name="Jiang H."/>
            <person name="Qiu Q."/>
            <person name="Yang H."/>
            <person name="Zhang Y.E."/>
            <person name="Wang W."/>
            <person name="Zhu M."/>
            <person name="He S."/>
            <person name="Zhang G."/>
        </authorList>
    </citation>
    <scope>NUCLEOTIDE SEQUENCE [LARGE SCALE GENOMIC DNA]</scope>
    <source>
        <strain evidence="2">Bchr_013</strain>
    </source>
</reference>
<dbReference type="GO" id="GO:0051601">
    <property type="term" value="P:exocyst localization"/>
    <property type="evidence" value="ECO:0007669"/>
    <property type="project" value="TreeGrafter"/>
</dbReference>